<reference evidence="1 2" key="1">
    <citation type="journal article" date="2020" name="ISME J.">
        <title>Uncovering the hidden diversity of litter-decomposition mechanisms in mushroom-forming fungi.</title>
        <authorList>
            <person name="Floudas D."/>
            <person name="Bentzer J."/>
            <person name="Ahren D."/>
            <person name="Johansson T."/>
            <person name="Persson P."/>
            <person name="Tunlid A."/>
        </authorList>
    </citation>
    <scope>NUCLEOTIDE SEQUENCE [LARGE SCALE GENOMIC DNA]</scope>
    <source>
        <strain evidence="1 2">CBS 146.42</strain>
    </source>
</reference>
<dbReference type="AlphaFoldDB" id="A0A8H5GBG7"/>
<name>A0A8H5GBG7_9AGAR</name>
<keyword evidence="2" id="KW-1185">Reference proteome</keyword>
<proteinExistence type="predicted"/>
<accession>A0A8H5GBG7</accession>
<gene>
    <name evidence="1" type="ORF">D9756_002059</name>
</gene>
<organism evidence="1 2">
    <name type="scientific">Leucocoprinus leucothites</name>
    <dbReference type="NCBI Taxonomy" id="201217"/>
    <lineage>
        <taxon>Eukaryota</taxon>
        <taxon>Fungi</taxon>
        <taxon>Dikarya</taxon>
        <taxon>Basidiomycota</taxon>
        <taxon>Agaricomycotina</taxon>
        <taxon>Agaricomycetes</taxon>
        <taxon>Agaricomycetidae</taxon>
        <taxon>Agaricales</taxon>
        <taxon>Agaricineae</taxon>
        <taxon>Agaricaceae</taxon>
        <taxon>Leucocoprinus</taxon>
    </lineage>
</organism>
<comment type="caution">
    <text evidence="1">The sequence shown here is derived from an EMBL/GenBank/DDBJ whole genome shotgun (WGS) entry which is preliminary data.</text>
</comment>
<protein>
    <submittedName>
        <fullName evidence="1">Uncharacterized protein</fullName>
    </submittedName>
</protein>
<sequence>MTLNLNTGNIPKPYGISPIRPHFRTLTLASEDALYGQLKKGQGEIQYALDVARHLDLLFPDLVLLNSSPAAKFWLGVWKVMRLCQNVRDDQKRQKKSNSQS</sequence>
<dbReference type="EMBL" id="JAACJO010000002">
    <property type="protein sequence ID" value="KAF5361858.1"/>
    <property type="molecule type" value="Genomic_DNA"/>
</dbReference>
<evidence type="ECO:0000313" key="2">
    <source>
        <dbReference type="Proteomes" id="UP000559027"/>
    </source>
</evidence>
<dbReference type="Proteomes" id="UP000559027">
    <property type="component" value="Unassembled WGS sequence"/>
</dbReference>
<evidence type="ECO:0000313" key="1">
    <source>
        <dbReference type="EMBL" id="KAF5361858.1"/>
    </source>
</evidence>